<dbReference type="AlphaFoldDB" id="A0A167TDU1"/>
<evidence type="ECO:0000256" key="1">
    <source>
        <dbReference type="SAM" id="MobiDB-lite"/>
    </source>
</evidence>
<evidence type="ECO:0000313" key="2">
    <source>
        <dbReference type="EMBL" id="KZP02833.1"/>
    </source>
</evidence>
<sequence>MPKRARSRSVSPSPSTRKHARTRVVPLTDQHPVLGSIDGLIARRSKCNELLKQIVTGLAMKKPARKAICRHAVHSLTGPMLGYGLKDVEATGRWRILCRECHLVRFLTPAIPQATLAGNTEYIRLRECQTELAPIPRASSEMPSSTPTATSLNDSQVSSPLPQSSAPTAISSDDSQASSPLPQIPSLLSTLARTNGNHAITILVYLEDNKAAKQMPAETDDCGILRLSKFKIALGKIGLELGISGVEIYRKGKWMKIRSDTALPVEDVIIVLRVTGVTAMLGWEVDSKFYR</sequence>
<name>A0A167TDU1_9AGAM</name>
<feature type="region of interest" description="Disordered" evidence="1">
    <location>
        <begin position="1"/>
        <end position="23"/>
    </location>
</feature>
<reference evidence="2 3" key="1">
    <citation type="journal article" date="2016" name="Mol. Biol. Evol.">
        <title>Comparative Genomics of Early-Diverging Mushroom-Forming Fungi Provides Insights into the Origins of Lignocellulose Decay Capabilities.</title>
        <authorList>
            <person name="Nagy L.G."/>
            <person name="Riley R."/>
            <person name="Tritt A."/>
            <person name="Adam C."/>
            <person name="Daum C."/>
            <person name="Floudas D."/>
            <person name="Sun H."/>
            <person name="Yadav J.S."/>
            <person name="Pangilinan J."/>
            <person name="Larsson K.H."/>
            <person name="Matsuura K."/>
            <person name="Barry K."/>
            <person name="Labutti K."/>
            <person name="Kuo R."/>
            <person name="Ohm R.A."/>
            <person name="Bhattacharya S.S."/>
            <person name="Shirouzu T."/>
            <person name="Yoshinaga Y."/>
            <person name="Martin F.M."/>
            <person name="Grigoriev I.V."/>
            <person name="Hibbett D.S."/>
        </authorList>
    </citation>
    <scope>NUCLEOTIDE SEQUENCE [LARGE SCALE GENOMIC DNA]</scope>
    <source>
        <strain evidence="2 3">CBS 109695</strain>
    </source>
</reference>
<protein>
    <submittedName>
        <fullName evidence="2">Uncharacterized protein</fullName>
    </submittedName>
</protein>
<feature type="compositionally biased region" description="Polar residues" evidence="1">
    <location>
        <begin position="141"/>
        <end position="174"/>
    </location>
</feature>
<proteinExistence type="predicted"/>
<feature type="region of interest" description="Disordered" evidence="1">
    <location>
        <begin position="134"/>
        <end position="180"/>
    </location>
</feature>
<dbReference type="EMBL" id="KV418278">
    <property type="protein sequence ID" value="KZP02833.1"/>
    <property type="molecule type" value="Genomic_DNA"/>
</dbReference>
<keyword evidence="3" id="KW-1185">Reference proteome</keyword>
<organism evidence="2 3">
    <name type="scientific">Athelia psychrophila</name>
    <dbReference type="NCBI Taxonomy" id="1759441"/>
    <lineage>
        <taxon>Eukaryota</taxon>
        <taxon>Fungi</taxon>
        <taxon>Dikarya</taxon>
        <taxon>Basidiomycota</taxon>
        <taxon>Agaricomycotina</taxon>
        <taxon>Agaricomycetes</taxon>
        <taxon>Agaricomycetidae</taxon>
        <taxon>Atheliales</taxon>
        <taxon>Atheliaceae</taxon>
        <taxon>Athelia</taxon>
    </lineage>
</organism>
<accession>A0A167TDU1</accession>
<evidence type="ECO:0000313" key="3">
    <source>
        <dbReference type="Proteomes" id="UP000076532"/>
    </source>
</evidence>
<gene>
    <name evidence="2" type="ORF">FIBSPDRAFT_969568</name>
</gene>
<dbReference type="Proteomes" id="UP000076532">
    <property type="component" value="Unassembled WGS sequence"/>
</dbReference>